<proteinExistence type="predicted"/>
<evidence type="ECO:0000313" key="2">
    <source>
        <dbReference type="Proteomes" id="UP000789366"/>
    </source>
</evidence>
<evidence type="ECO:0000313" key="1">
    <source>
        <dbReference type="EMBL" id="CAG8779379.1"/>
    </source>
</evidence>
<gene>
    <name evidence="1" type="ORF">SPELUC_LOCUS16298</name>
</gene>
<organism evidence="1 2">
    <name type="scientific">Cetraspora pellucida</name>
    <dbReference type="NCBI Taxonomy" id="1433469"/>
    <lineage>
        <taxon>Eukaryota</taxon>
        <taxon>Fungi</taxon>
        <taxon>Fungi incertae sedis</taxon>
        <taxon>Mucoromycota</taxon>
        <taxon>Glomeromycotina</taxon>
        <taxon>Glomeromycetes</taxon>
        <taxon>Diversisporales</taxon>
        <taxon>Gigasporaceae</taxon>
        <taxon>Cetraspora</taxon>
    </lineage>
</organism>
<protein>
    <submittedName>
        <fullName evidence="1">3232_t:CDS:1</fullName>
    </submittedName>
</protein>
<accession>A0ACA9R7K3</accession>
<comment type="caution">
    <text evidence="1">The sequence shown here is derived from an EMBL/GenBank/DDBJ whole genome shotgun (WGS) entry which is preliminary data.</text>
</comment>
<feature type="non-terminal residue" evidence="1">
    <location>
        <position position="1"/>
    </location>
</feature>
<dbReference type="EMBL" id="CAJVPW010059332">
    <property type="protein sequence ID" value="CAG8779379.1"/>
    <property type="molecule type" value="Genomic_DNA"/>
</dbReference>
<name>A0ACA9R7K3_9GLOM</name>
<reference evidence="1" key="1">
    <citation type="submission" date="2021-06" db="EMBL/GenBank/DDBJ databases">
        <authorList>
            <person name="Kallberg Y."/>
            <person name="Tangrot J."/>
            <person name="Rosling A."/>
        </authorList>
    </citation>
    <scope>NUCLEOTIDE SEQUENCE</scope>
    <source>
        <strain evidence="1">28 12/20/2015</strain>
    </source>
</reference>
<keyword evidence="2" id="KW-1185">Reference proteome</keyword>
<sequence length="49" mass="5412">NGKAKQTPQAATTPNNLEPTDFQYSNHKTSENDTIKVLGFNINTRGFSD</sequence>
<dbReference type="Proteomes" id="UP000789366">
    <property type="component" value="Unassembled WGS sequence"/>
</dbReference>